<keyword evidence="7 15" id="KW-0460">Magnesium</keyword>
<keyword evidence="9 12" id="KW-0573">Peptidoglycan synthesis</keyword>
<feature type="active site" evidence="13">
    <location>
        <position position="147"/>
    </location>
</feature>
<evidence type="ECO:0000256" key="16">
    <source>
        <dbReference type="PROSITE-ProRule" id="PRU00409"/>
    </source>
</evidence>
<evidence type="ECO:0000256" key="15">
    <source>
        <dbReference type="PIRSR" id="PIRSR039102-3"/>
    </source>
</evidence>
<evidence type="ECO:0000256" key="12">
    <source>
        <dbReference type="HAMAP-Rule" id="MF_00047"/>
    </source>
</evidence>
<dbReference type="AlphaFoldDB" id="A0A0G4B3R7"/>
<dbReference type="GO" id="GO:0071555">
    <property type="term" value="P:cell wall organization"/>
    <property type="evidence" value="ECO:0007669"/>
    <property type="project" value="UniProtKB-KW"/>
</dbReference>
<dbReference type="GO" id="GO:0046872">
    <property type="term" value="F:metal ion binding"/>
    <property type="evidence" value="ECO:0007669"/>
    <property type="project" value="UniProtKB-KW"/>
</dbReference>
<keyword evidence="12" id="KW-0963">Cytoplasm</keyword>
<sequence length="312" mass="34699">MKKKVAVLFGGVSPEHEVSLISGQAVIDNLNKDLFDVSPVIISKKGEFDEEKVKSADFIFPVLHGIGGEDGTMQLYLEELGKPYAGCGSKSSAVALDKILSKGIWQNHNLPIPSFTYFNKDEWVKNKEEIIKKISLPGFIKPFNTGSSLGISKVKTKEEIISAVNEAFKICDKIIAEESIENIREIEVGIVGNNELIISKPGEVVPCEEFYTFDAKYKGNSKIIIPAEISSVKVTEIRELAEKAYNALECRGFARVDLFMQKPEGKIFLNEINTIPGFTQFSMFPKLMENSGINFERLLNKIIELGLENAKI</sequence>
<dbReference type="GO" id="GO:0005524">
    <property type="term" value="F:ATP binding"/>
    <property type="evidence" value="ECO:0007669"/>
    <property type="project" value="UniProtKB-UniRule"/>
</dbReference>
<comment type="catalytic activity">
    <reaction evidence="12">
        <text>2 D-alanine + ATP = D-alanyl-D-alanine + ADP + phosphate + H(+)</text>
        <dbReference type="Rhea" id="RHEA:11224"/>
        <dbReference type="ChEBI" id="CHEBI:15378"/>
        <dbReference type="ChEBI" id="CHEBI:30616"/>
        <dbReference type="ChEBI" id="CHEBI:43474"/>
        <dbReference type="ChEBI" id="CHEBI:57416"/>
        <dbReference type="ChEBI" id="CHEBI:57822"/>
        <dbReference type="ChEBI" id="CHEBI:456216"/>
        <dbReference type="EC" id="6.3.2.4"/>
    </reaction>
</comment>
<keyword evidence="6 16" id="KW-0067">ATP-binding</keyword>
<name>A0A0G4B3R7_9BACT</name>
<protein>
    <recommendedName>
        <fullName evidence="12">D-alanine--D-alanine ligase</fullName>
        <ecNumber evidence="12">6.3.2.4</ecNumber>
    </recommendedName>
    <alternativeName>
        <fullName evidence="12">D-Ala-D-Ala ligase</fullName>
    </alternativeName>
    <alternativeName>
        <fullName evidence="12">D-alanylalanine synthetase</fullName>
    </alternativeName>
</protein>
<keyword evidence="10 15" id="KW-0464">Manganese</keyword>
<comment type="cofactor">
    <cofactor evidence="1">
        <name>Mn(2+)</name>
        <dbReference type="ChEBI" id="CHEBI:29035"/>
    </cofactor>
</comment>
<dbReference type="NCBIfam" id="NF002528">
    <property type="entry name" value="PRK01966.1-4"/>
    <property type="match status" value="1"/>
</dbReference>
<evidence type="ECO:0000256" key="4">
    <source>
        <dbReference type="ARBA" id="ARBA00022723"/>
    </source>
</evidence>
<feature type="domain" description="ATP-grasp" evidence="17">
    <location>
        <begin position="102"/>
        <end position="304"/>
    </location>
</feature>
<dbReference type="GO" id="GO:0009252">
    <property type="term" value="P:peptidoglycan biosynthetic process"/>
    <property type="evidence" value="ECO:0007669"/>
    <property type="project" value="UniProtKB-UniRule"/>
</dbReference>
<evidence type="ECO:0000256" key="2">
    <source>
        <dbReference type="ARBA" id="ARBA00010871"/>
    </source>
</evidence>
<evidence type="ECO:0000256" key="9">
    <source>
        <dbReference type="ARBA" id="ARBA00022984"/>
    </source>
</evidence>
<feature type="binding site" evidence="14">
    <location>
        <begin position="270"/>
        <end position="271"/>
    </location>
    <ligand>
        <name>ATP</name>
        <dbReference type="ChEBI" id="CHEBI:30616"/>
    </ligand>
</feature>
<dbReference type="Gene3D" id="3.30.470.20">
    <property type="entry name" value="ATP-grasp fold, B domain"/>
    <property type="match status" value="1"/>
</dbReference>
<keyword evidence="11 12" id="KW-0961">Cell wall biogenesis/degradation</keyword>
<keyword evidence="8 12" id="KW-0133">Cell shape</keyword>
<feature type="binding site" evidence="15">
    <location>
        <position position="271"/>
    </location>
    <ligand>
        <name>Mg(2+)</name>
        <dbReference type="ChEBI" id="CHEBI:18420"/>
        <label>1</label>
    </ligand>
</feature>
<dbReference type="SUPFAM" id="SSF52440">
    <property type="entry name" value="PreATP-grasp domain"/>
    <property type="match status" value="1"/>
</dbReference>
<evidence type="ECO:0000256" key="13">
    <source>
        <dbReference type="PIRSR" id="PIRSR039102-1"/>
    </source>
</evidence>
<evidence type="ECO:0000256" key="6">
    <source>
        <dbReference type="ARBA" id="ARBA00022840"/>
    </source>
</evidence>
<comment type="cofactor">
    <cofactor evidence="15">
        <name>Mg(2+)</name>
        <dbReference type="ChEBI" id="CHEBI:18420"/>
    </cofactor>
    <cofactor evidence="15">
        <name>Mn(2+)</name>
        <dbReference type="ChEBI" id="CHEBI:29035"/>
    </cofactor>
    <text evidence="15">Binds 2 magnesium or manganese ions per subunit.</text>
</comment>
<reference evidence="18 19" key="1">
    <citation type="journal article" date="2015" name="Nature">
        <title>rRNA introns, odd ribosomes, and small enigmatic genomes across a large radiation of phyla.</title>
        <authorList>
            <person name="Brown C.T."/>
            <person name="Hug L.A."/>
            <person name="Thomas B.C."/>
            <person name="Sharon I."/>
            <person name="Castelle C.J."/>
            <person name="Singh A."/>
            <person name="Wilkins M.J."/>
            <person name="Williams K.H."/>
            <person name="Banfield J.F."/>
        </authorList>
    </citation>
    <scope>NUCLEOTIDE SEQUENCE [LARGE SCALE GENOMIC DNA]</scope>
</reference>
<dbReference type="UniPathway" id="UPA00219"/>
<comment type="subcellular location">
    <subcellularLocation>
        <location evidence="12">Cytoplasm</location>
    </subcellularLocation>
</comment>
<dbReference type="PATRIC" id="fig|1618337.4.peg.700"/>
<dbReference type="PANTHER" id="PTHR23132:SF25">
    <property type="entry name" value="D-ALANINE--D-ALANINE LIGASE A"/>
    <property type="match status" value="1"/>
</dbReference>
<evidence type="ECO:0000259" key="17">
    <source>
        <dbReference type="PROSITE" id="PS50975"/>
    </source>
</evidence>
<feature type="binding site" evidence="14">
    <location>
        <begin position="147"/>
        <end position="148"/>
    </location>
    <ligand>
        <name>ATP</name>
        <dbReference type="ChEBI" id="CHEBI:30616"/>
    </ligand>
</feature>
<dbReference type="GO" id="GO:0008360">
    <property type="term" value="P:regulation of cell shape"/>
    <property type="evidence" value="ECO:0007669"/>
    <property type="project" value="UniProtKB-KW"/>
</dbReference>
<dbReference type="GO" id="GO:0008716">
    <property type="term" value="F:D-alanine-D-alanine ligase activity"/>
    <property type="evidence" value="ECO:0007669"/>
    <property type="project" value="UniProtKB-UniRule"/>
</dbReference>
<gene>
    <name evidence="12" type="primary">ddl</name>
    <name evidence="18" type="ORF">UT28_C0001G0702</name>
</gene>
<dbReference type="InterPro" id="IPR013815">
    <property type="entry name" value="ATP_grasp_subdomain_1"/>
</dbReference>
<feature type="binding site" evidence="15">
    <location>
        <position position="271"/>
    </location>
    <ligand>
        <name>Mg(2+)</name>
        <dbReference type="ChEBI" id="CHEBI:18420"/>
        <label>2</label>
    </ligand>
</feature>
<dbReference type="InterPro" id="IPR011127">
    <property type="entry name" value="Dala_Dala_lig_N"/>
</dbReference>
<keyword evidence="3 12" id="KW-0436">Ligase</keyword>
<comment type="pathway">
    <text evidence="12">Cell wall biogenesis; peptidoglycan biosynthesis.</text>
</comment>
<feature type="binding site" evidence="14">
    <location>
        <begin position="177"/>
        <end position="185"/>
    </location>
    <ligand>
        <name>ATP</name>
        <dbReference type="ChEBI" id="CHEBI:30616"/>
    </ligand>
</feature>
<comment type="similarity">
    <text evidence="2 12">Belongs to the D-alanine--D-alanine ligase family.</text>
</comment>
<keyword evidence="5 14" id="KW-0547">Nucleotide-binding</keyword>
<dbReference type="EC" id="6.3.2.4" evidence="12"/>
<evidence type="ECO:0000256" key="3">
    <source>
        <dbReference type="ARBA" id="ARBA00022598"/>
    </source>
</evidence>
<feature type="binding site" evidence="14">
    <location>
        <begin position="139"/>
        <end position="141"/>
    </location>
    <ligand>
        <name>ATP</name>
        <dbReference type="ChEBI" id="CHEBI:30616"/>
    </ligand>
</feature>
<dbReference type="PIRSF" id="PIRSF039102">
    <property type="entry name" value="Ddl/VanB"/>
    <property type="match status" value="1"/>
</dbReference>
<feature type="active site" evidence="13">
    <location>
        <position position="282"/>
    </location>
</feature>
<dbReference type="STRING" id="1618337.UT28_C0001G0702"/>
<proteinExistence type="inferred from homology"/>
<dbReference type="PROSITE" id="PS50975">
    <property type="entry name" value="ATP_GRASP"/>
    <property type="match status" value="1"/>
</dbReference>
<feature type="binding site" evidence="14">
    <location>
        <position position="98"/>
    </location>
    <ligand>
        <name>ATP</name>
        <dbReference type="ChEBI" id="CHEBI:30616"/>
    </ligand>
</feature>
<feature type="binding site" evidence="15">
    <location>
        <position position="257"/>
    </location>
    <ligand>
        <name>Mg(2+)</name>
        <dbReference type="ChEBI" id="CHEBI:18420"/>
        <label>1</label>
    </ligand>
</feature>
<evidence type="ECO:0000256" key="5">
    <source>
        <dbReference type="ARBA" id="ARBA00022741"/>
    </source>
</evidence>
<dbReference type="Proteomes" id="UP000035648">
    <property type="component" value="Chromosome"/>
</dbReference>
<accession>A0A0G4B3R7</accession>
<dbReference type="InterPro" id="IPR011095">
    <property type="entry name" value="Dala_Dala_lig_C"/>
</dbReference>
<keyword evidence="4 15" id="KW-0479">Metal-binding</keyword>
<evidence type="ECO:0000313" key="18">
    <source>
        <dbReference type="EMBL" id="AKM82494.1"/>
    </source>
</evidence>
<feature type="active site" evidence="13">
    <location>
        <position position="15"/>
    </location>
</feature>
<dbReference type="EMBL" id="CP011213">
    <property type="protein sequence ID" value="AKM82494.1"/>
    <property type="molecule type" value="Genomic_DNA"/>
</dbReference>
<dbReference type="Gene3D" id="3.30.1490.20">
    <property type="entry name" value="ATP-grasp fold, A domain"/>
    <property type="match status" value="1"/>
</dbReference>
<dbReference type="SUPFAM" id="SSF56059">
    <property type="entry name" value="Glutathione synthetase ATP-binding domain-like"/>
    <property type="match status" value="1"/>
</dbReference>
<evidence type="ECO:0000256" key="7">
    <source>
        <dbReference type="ARBA" id="ARBA00022842"/>
    </source>
</evidence>
<dbReference type="InterPro" id="IPR000291">
    <property type="entry name" value="D-Ala_lig_Van_CS"/>
</dbReference>
<dbReference type="PANTHER" id="PTHR23132">
    <property type="entry name" value="D-ALANINE--D-ALANINE LIGASE"/>
    <property type="match status" value="1"/>
</dbReference>
<evidence type="ECO:0000256" key="11">
    <source>
        <dbReference type="ARBA" id="ARBA00023316"/>
    </source>
</evidence>
<dbReference type="KEGG" id="bbgw:UT28_C0001G0702"/>
<dbReference type="FunFam" id="3.30.470.20:FF:000008">
    <property type="entry name" value="D-alanine--D-alanine ligase"/>
    <property type="match status" value="1"/>
</dbReference>
<feature type="binding site" evidence="15">
    <location>
        <position position="273"/>
    </location>
    <ligand>
        <name>Mg(2+)</name>
        <dbReference type="ChEBI" id="CHEBI:18420"/>
        <label>2</label>
    </ligand>
</feature>
<dbReference type="PROSITE" id="PS00844">
    <property type="entry name" value="DALA_DALA_LIGASE_2"/>
    <property type="match status" value="1"/>
</dbReference>
<evidence type="ECO:0000256" key="14">
    <source>
        <dbReference type="PIRSR" id="PIRSR039102-2"/>
    </source>
</evidence>
<dbReference type="HAMAP" id="MF_00047">
    <property type="entry name" value="Dala_Dala_lig"/>
    <property type="match status" value="1"/>
</dbReference>
<dbReference type="Pfam" id="PF01820">
    <property type="entry name" value="Dala_Dala_lig_N"/>
    <property type="match status" value="1"/>
</dbReference>
<dbReference type="Pfam" id="PF07478">
    <property type="entry name" value="Dala_Dala_lig_C"/>
    <property type="match status" value="1"/>
</dbReference>
<dbReference type="InterPro" id="IPR011761">
    <property type="entry name" value="ATP-grasp"/>
</dbReference>
<dbReference type="NCBIfam" id="TIGR01205">
    <property type="entry name" value="D_ala_D_alaTIGR"/>
    <property type="match status" value="1"/>
</dbReference>
<dbReference type="GO" id="GO:0005829">
    <property type="term" value="C:cytosol"/>
    <property type="evidence" value="ECO:0007669"/>
    <property type="project" value="TreeGrafter"/>
</dbReference>
<comment type="function">
    <text evidence="12">Cell wall formation.</text>
</comment>
<organism evidence="18 19">
    <name type="scientific">Berkelbacteria bacterium GW2011_GWE1_39_12</name>
    <dbReference type="NCBI Taxonomy" id="1618337"/>
    <lineage>
        <taxon>Bacteria</taxon>
        <taxon>Candidatus Berkelbacteria</taxon>
    </lineage>
</organism>
<dbReference type="Gene3D" id="3.40.50.20">
    <property type="match status" value="2"/>
</dbReference>
<evidence type="ECO:0000256" key="8">
    <source>
        <dbReference type="ARBA" id="ARBA00022960"/>
    </source>
</evidence>
<evidence type="ECO:0000313" key="19">
    <source>
        <dbReference type="Proteomes" id="UP000035648"/>
    </source>
</evidence>
<dbReference type="InterPro" id="IPR016185">
    <property type="entry name" value="PreATP-grasp_dom_sf"/>
</dbReference>
<evidence type="ECO:0000256" key="10">
    <source>
        <dbReference type="ARBA" id="ARBA00023211"/>
    </source>
</evidence>
<evidence type="ECO:0000256" key="1">
    <source>
        <dbReference type="ARBA" id="ARBA00001936"/>
    </source>
</evidence>
<dbReference type="NCBIfam" id="NF002378">
    <property type="entry name" value="PRK01372.1"/>
    <property type="match status" value="1"/>
</dbReference>
<dbReference type="InterPro" id="IPR005905">
    <property type="entry name" value="D_ala_D_ala"/>
</dbReference>